<reference evidence="4 5" key="1">
    <citation type="submission" date="2023-05" db="EMBL/GenBank/DDBJ databases">
        <title>Sedimentitalea sp. nov. JM2-8.</title>
        <authorList>
            <person name="Huang J."/>
        </authorList>
    </citation>
    <scope>NUCLEOTIDE SEQUENCE [LARGE SCALE GENOMIC DNA]</scope>
    <source>
        <strain evidence="4 5">JM2-8</strain>
    </source>
</reference>
<dbReference type="Pfam" id="PF09327">
    <property type="entry name" value="Phage_Tail_Tip"/>
    <property type="match status" value="1"/>
</dbReference>
<evidence type="ECO:0000313" key="5">
    <source>
        <dbReference type="Proteomes" id="UP001227126"/>
    </source>
</evidence>
<dbReference type="InterPro" id="IPR036116">
    <property type="entry name" value="FN3_sf"/>
</dbReference>
<keyword evidence="2" id="KW-0732">Signal</keyword>
<sequence length="1307" mass="140231">MMRILSWAVVCLLFLSLPAEAGPVGAAIVAGIKALTWTKVALAALRAVVGIGLSLLAQRRAKRKQRPAGLQTSFTTKGGTDPQGTVIGWYATGGHEIYRNSHGYNRKFLTQVIELGDLPGVSLRRVIIDGVVSDLVDDAEAGFKGVVSKGTDNGTNFYTIMRFYDGTQTAASDWMIDKYGSGPDRSWTPDHILTGVSYVVVNHHSSRERYPNGVPEMRFEMDGIPFYDPRQDDTVGGTGAQRWNDRTTWSPTTNAIVLAYNIKRGITTPTGEVWGGGAEAADLPLANWVAAMNACDLPIGDNDRPQFQAGFEIRFEDEPAEVIEELLAACNAEITEVGGVWTVQVGGPAASVVHITDADMLVSEPEEMDPFPGLEATHNAITISHPSPKGLWNGTAIETITNAAWEAADGVRRLFELRLPAVPWAEQARQVGNNMLRDDRPAITHKIVLPGEYFWLTPLMTLTWTSEWNGYDAKLFQITDVAYDLRTMNVALSLRERDPGDFTPDLGLELPDAPRETSVIEVVDAGVPGFDVHPHEVRDGDAAPRQPGIRIVWDSDIADTTRVLAFEVRVKTQTDLAFSGTYGDVRAGAFVLAPLLRDTLYEVRARAISPSRESFWTGWEEVTTPDVGLSPADLSDDIWDAIAVDLIAPEVGRIDRELDLKTIDQITVTETVGMINERVLWLLTRSSATDRMIRDAGVYVDPDDGKVRIAAVESQADKISETEIRLNAAEASINLRATQSWVNGQISAAVLDPSQVPILDDLELRIMNAEIDIDGAEAAILLKADAAVVDGIDTRLSQAEIDIDAAETAIALKVSQTDFNAVETRVATAEVTIAAMDGAAITSTVADTRYLFDAASARSAADLKALLQAYEDRKALRQDLAYASEDIRALVSDERTATAAITEALGAAIAGNQALIETEKSLRVTEDAALAADLTALESRVTTTEGGIAGQATAIDGLETRVEDTEDAISAQAQAIVDLEARVEDSEDEVAGLATATTNLTARVDDTEDDISAQATAITNLQTTVGGHTTSIGQALSSIDGIRAEYTLRIDNNGVVSGMVLRSELDNLGEPASAAAFQVDKFAIVGPGGAQVSPFVVYTTPRVIDGVTYPAGVYARDAVIGTARIGRAQIKDVVQSDNYAEDAGGVPTAGMKLNFATGVVKTAGVVMSRPLVLARGSFTHTGTLTSSALFRFVNTGIRVGVNDVWQASNRSLVATAAITTAATASGGLDPSNTFWGLIANIVPGARWFGFTGNPQPSVVWQKDPAVLVDPVWASGSDQRIYLQIQPTIQGSVYFTNATVEWVVYEVT</sequence>
<dbReference type="Gene3D" id="1.20.5.340">
    <property type="match status" value="3"/>
</dbReference>
<evidence type="ECO:0000313" key="4">
    <source>
        <dbReference type="EMBL" id="MDK3072776.1"/>
    </source>
</evidence>
<name>A0ABT7FCD3_9RHOB</name>
<keyword evidence="1" id="KW-0175">Coiled coil</keyword>
<dbReference type="InterPro" id="IPR015406">
    <property type="entry name" value="GpJ_CSF"/>
</dbReference>
<protein>
    <recommendedName>
        <fullName evidence="3">Fibronectin type-III domain-containing protein</fullName>
    </recommendedName>
</protein>
<proteinExistence type="predicted"/>
<dbReference type="InterPro" id="IPR003961">
    <property type="entry name" value="FN3_dom"/>
</dbReference>
<evidence type="ECO:0000259" key="3">
    <source>
        <dbReference type="PROSITE" id="PS50853"/>
    </source>
</evidence>
<dbReference type="RefSeq" id="WP_284484710.1">
    <property type="nucleotide sequence ID" value="NZ_JASNJE010000005.1"/>
</dbReference>
<dbReference type="Proteomes" id="UP001227126">
    <property type="component" value="Unassembled WGS sequence"/>
</dbReference>
<feature type="signal peptide" evidence="2">
    <location>
        <begin position="1"/>
        <end position="21"/>
    </location>
</feature>
<dbReference type="SUPFAM" id="SSF49265">
    <property type="entry name" value="Fibronectin type III"/>
    <property type="match status" value="1"/>
</dbReference>
<evidence type="ECO:0000256" key="1">
    <source>
        <dbReference type="SAM" id="Coils"/>
    </source>
</evidence>
<keyword evidence="5" id="KW-1185">Reference proteome</keyword>
<dbReference type="SUPFAM" id="SSF57997">
    <property type="entry name" value="Tropomyosin"/>
    <property type="match status" value="1"/>
</dbReference>
<feature type="domain" description="Fibronectin type-III" evidence="3">
    <location>
        <begin position="533"/>
        <end position="627"/>
    </location>
</feature>
<accession>A0ABT7FCD3</accession>
<organism evidence="4 5">
    <name type="scientific">Sedimentitalea xiamensis</name>
    <dbReference type="NCBI Taxonomy" id="3050037"/>
    <lineage>
        <taxon>Bacteria</taxon>
        <taxon>Pseudomonadati</taxon>
        <taxon>Pseudomonadota</taxon>
        <taxon>Alphaproteobacteria</taxon>
        <taxon>Rhodobacterales</taxon>
        <taxon>Paracoccaceae</taxon>
        <taxon>Sedimentitalea</taxon>
    </lineage>
</organism>
<dbReference type="EMBL" id="JASNJE010000005">
    <property type="protein sequence ID" value="MDK3072776.1"/>
    <property type="molecule type" value="Genomic_DNA"/>
</dbReference>
<feature type="chain" id="PRO_5046115840" description="Fibronectin type-III domain-containing protein" evidence="2">
    <location>
        <begin position="22"/>
        <end position="1307"/>
    </location>
</feature>
<dbReference type="PROSITE" id="PS50853">
    <property type="entry name" value="FN3"/>
    <property type="match status" value="1"/>
</dbReference>
<evidence type="ECO:0000256" key="2">
    <source>
        <dbReference type="SAM" id="SignalP"/>
    </source>
</evidence>
<feature type="coiled-coil region" evidence="1">
    <location>
        <begin position="955"/>
        <end position="996"/>
    </location>
</feature>
<gene>
    <name evidence="4" type="ORF">QO034_06610</name>
</gene>
<comment type="caution">
    <text evidence="4">The sequence shown here is derived from an EMBL/GenBank/DDBJ whole genome shotgun (WGS) entry which is preliminary data.</text>
</comment>